<dbReference type="EMBL" id="FNDD01000069">
    <property type="protein sequence ID" value="SDI11612.1"/>
    <property type="molecule type" value="Genomic_DNA"/>
</dbReference>
<gene>
    <name evidence="1" type="ORF">SAMN04488136_1694</name>
</gene>
<dbReference type="AlphaFoldDB" id="A0A1G8HYH2"/>
<proteinExistence type="predicted"/>
<protein>
    <submittedName>
        <fullName evidence="1">Bacteriophage lambda head decoration protein D</fullName>
    </submittedName>
</protein>
<sequence>MTEVYDYTPDYFIAGDEPLRTGLATVAAGQTFERLTPLMLQKDSGGGEDTSLLVVWDGTPGAAVAMSAKAVEALAADTAVPFYKTGCFRTSFVQWPDGVSDTLKQAAFLGSPISVNDEL</sequence>
<dbReference type="Gene3D" id="2.40.300.10">
    <property type="entry name" value="Head decoration protein D"/>
    <property type="match status" value="1"/>
</dbReference>
<dbReference type="SUPFAM" id="SSF51274">
    <property type="entry name" value="Head decoration protein D (gpD, major capsid protein D)"/>
    <property type="match status" value="1"/>
</dbReference>
<evidence type="ECO:0000313" key="2">
    <source>
        <dbReference type="Proteomes" id="UP000198854"/>
    </source>
</evidence>
<dbReference type="OrthoDB" id="5904240at2"/>
<keyword evidence="2" id="KW-1185">Reference proteome</keyword>
<dbReference type="InterPro" id="IPR004195">
    <property type="entry name" value="Head_decoration_D"/>
</dbReference>
<reference evidence="1 2" key="1">
    <citation type="submission" date="2016-10" db="EMBL/GenBank/DDBJ databases">
        <authorList>
            <person name="de Groot N.N."/>
        </authorList>
    </citation>
    <scope>NUCLEOTIDE SEQUENCE [LARGE SCALE GENOMIC DNA]</scope>
    <source>
        <strain evidence="1 2">CGMCC 1.10228</strain>
    </source>
</reference>
<dbReference type="RefSeq" id="WP_093279580.1">
    <property type="nucleotide sequence ID" value="NZ_FNDD01000069.1"/>
</dbReference>
<dbReference type="STRING" id="861298.SAMN04488136_1694"/>
<name>A0A1G8HYH2_9VIBR</name>
<dbReference type="InterPro" id="IPR036630">
    <property type="entry name" value="Head_decoration_D_sf"/>
</dbReference>
<dbReference type="Proteomes" id="UP000198854">
    <property type="component" value="Unassembled WGS sequence"/>
</dbReference>
<evidence type="ECO:0000313" key="1">
    <source>
        <dbReference type="EMBL" id="SDI11612.1"/>
    </source>
</evidence>
<dbReference type="Pfam" id="PF02924">
    <property type="entry name" value="HDPD"/>
    <property type="match status" value="1"/>
</dbReference>
<accession>A0A1G8HYH2</accession>
<organism evidence="1 2">
    <name type="scientific">Vibrio xiamenensis</name>
    <dbReference type="NCBI Taxonomy" id="861298"/>
    <lineage>
        <taxon>Bacteria</taxon>
        <taxon>Pseudomonadati</taxon>
        <taxon>Pseudomonadota</taxon>
        <taxon>Gammaproteobacteria</taxon>
        <taxon>Vibrionales</taxon>
        <taxon>Vibrionaceae</taxon>
        <taxon>Vibrio</taxon>
    </lineage>
</organism>